<evidence type="ECO:0000256" key="6">
    <source>
        <dbReference type="ARBA" id="ARBA00022960"/>
    </source>
</evidence>
<feature type="domain" description="Mur ligase N-terminal catalytic" evidence="12">
    <location>
        <begin position="30"/>
        <end position="85"/>
    </location>
</feature>
<dbReference type="Pfam" id="PF08245">
    <property type="entry name" value="Mur_ligase_M"/>
    <property type="match status" value="1"/>
</dbReference>
<dbReference type="InterPro" id="IPR035911">
    <property type="entry name" value="MurE/MurF_N"/>
</dbReference>
<dbReference type="NCBIfam" id="TIGR01143">
    <property type="entry name" value="murF"/>
    <property type="match status" value="1"/>
</dbReference>
<gene>
    <name evidence="10 15" type="primary">murF</name>
    <name evidence="15" type="ORF">Cch02nite_03400</name>
</gene>
<evidence type="ECO:0000313" key="16">
    <source>
        <dbReference type="Proteomes" id="UP000619293"/>
    </source>
</evidence>
<dbReference type="Gene3D" id="3.40.1390.10">
    <property type="entry name" value="MurE/MurF, N-terminal domain"/>
    <property type="match status" value="1"/>
</dbReference>
<evidence type="ECO:0000256" key="1">
    <source>
        <dbReference type="ARBA" id="ARBA00022490"/>
    </source>
</evidence>
<dbReference type="SUPFAM" id="SSF53244">
    <property type="entry name" value="MurD-like peptide ligases, peptide-binding domain"/>
    <property type="match status" value="1"/>
</dbReference>
<protein>
    <recommendedName>
        <fullName evidence="10 11">UDP-N-acetylmuramoyl-tripeptide--D-alanyl-D-alanine ligase</fullName>
        <ecNumber evidence="10 11">6.3.2.10</ecNumber>
    </recommendedName>
    <alternativeName>
        <fullName evidence="10">D-alanyl-D-alanine-adding enzyme</fullName>
    </alternativeName>
</protein>
<dbReference type="GO" id="GO:0005737">
    <property type="term" value="C:cytoplasm"/>
    <property type="evidence" value="ECO:0007669"/>
    <property type="project" value="UniProtKB-SubCell"/>
</dbReference>
<proteinExistence type="inferred from homology"/>
<keyword evidence="5 10" id="KW-0067">ATP-binding</keyword>
<keyword evidence="2 10" id="KW-0436">Ligase</keyword>
<dbReference type="InterPro" id="IPR000713">
    <property type="entry name" value="Mur_ligase_N"/>
</dbReference>
<comment type="catalytic activity">
    <reaction evidence="10 11">
        <text>D-alanyl-D-alanine + UDP-N-acetyl-alpha-D-muramoyl-L-alanyl-gamma-D-glutamyl-meso-2,6-diaminopimelate + ATP = UDP-N-acetyl-alpha-D-muramoyl-L-alanyl-gamma-D-glutamyl-meso-2,6-diaminopimeloyl-D-alanyl-D-alanine + ADP + phosphate + H(+)</text>
        <dbReference type="Rhea" id="RHEA:28374"/>
        <dbReference type="ChEBI" id="CHEBI:15378"/>
        <dbReference type="ChEBI" id="CHEBI:30616"/>
        <dbReference type="ChEBI" id="CHEBI:43474"/>
        <dbReference type="ChEBI" id="CHEBI:57822"/>
        <dbReference type="ChEBI" id="CHEBI:61386"/>
        <dbReference type="ChEBI" id="CHEBI:83905"/>
        <dbReference type="ChEBI" id="CHEBI:456216"/>
        <dbReference type="EC" id="6.3.2.10"/>
    </reaction>
</comment>
<evidence type="ECO:0000256" key="11">
    <source>
        <dbReference type="RuleBase" id="RU004136"/>
    </source>
</evidence>
<dbReference type="HAMAP" id="MF_02019">
    <property type="entry name" value="MurF"/>
    <property type="match status" value="1"/>
</dbReference>
<dbReference type="GO" id="GO:0009252">
    <property type="term" value="P:peptidoglycan biosynthetic process"/>
    <property type="evidence" value="ECO:0007669"/>
    <property type="project" value="UniProtKB-UniRule"/>
</dbReference>
<dbReference type="RefSeq" id="WP_191842162.1">
    <property type="nucleotide sequence ID" value="NZ_BAAALB010000004.1"/>
</dbReference>
<dbReference type="InterPro" id="IPR005863">
    <property type="entry name" value="UDP-N-AcMur_synth"/>
</dbReference>
<evidence type="ECO:0000256" key="4">
    <source>
        <dbReference type="ARBA" id="ARBA00022741"/>
    </source>
</evidence>
<dbReference type="SUPFAM" id="SSF63418">
    <property type="entry name" value="MurE/MurF N-terminal domain"/>
    <property type="match status" value="1"/>
</dbReference>
<accession>A0A8J3JTV1</accession>
<organism evidence="15 16">
    <name type="scientific">Catellatospora chokoriensis</name>
    <dbReference type="NCBI Taxonomy" id="310353"/>
    <lineage>
        <taxon>Bacteria</taxon>
        <taxon>Bacillati</taxon>
        <taxon>Actinomycetota</taxon>
        <taxon>Actinomycetes</taxon>
        <taxon>Micromonosporales</taxon>
        <taxon>Micromonosporaceae</taxon>
        <taxon>Catellatospora</taxon>
    </lineage>
</organism>
<dbReference type="GO" id="GO:0005524">
    <property type="term" value="F:ATP binding"/>
    <property type="evidence" value="ECO:0007669"/>
    <property type="project" value="UniProtKB-UniRule"/>
</dbReference>
<dbReference type="Gene3D" id="3.90.190.20">
    <property type="entry name" value="Mur ligase, C-terminal domain"/>
    <property type="match status" value="1"/>
</dbReference>
<keyword evidence="4 10" id="KW-0547">Nucleotide-binding</keyword>
<feature type="domain" description="Mur ligase C-terminal" evidence="13">
    <location>
        <begin position="317"/>
        <end position="448"/>
    </location>
</feature>
<comment type="similarity">
    <text evidence="10">Belongs to the MurCDEF family. MurF subfamily.</text>
</comment>
<comment type="caution">
    <text evidence="15">The sequence shown here is derived from an EMBL/GenBank/DDBJ whole genome shotgun (WGS) entry which is preliminary data.</text>
</comment>
<sequence length="474" mass="48374">MIPLSLAEIAAAVDGELHGGDPQSRVTGTVEFDSRKIGTGGLFVAFAGEKADGHDFAPAAAAAGAVALLGTRPVPELPTIVVADPLAALARLARAVLDRLDTTVVAITGSSGKTTTKDLIGGLLSELGPTVAPPGTFNNELGLPYTALKADADTRFLVLEMGARGAGHIKDLCEIAPPNIGVVVNVGVAHIGEFGSVEGIALAKSEIVQALPADGLAVLNGDDPRVAAMAGVTAAPSVLVGQAENADLRAVDVVLDGRGRPSYTVVRGTESARVELGLTGAHQVGNTLLAAAVALRCGLPWAELPAALARLRAVSTRRMDVFDRADGVTVIDDSYNANPASTAAALRALHTLGGAGQDERRTVAVLGYHAELGPAERDGHAEVGALAATLGVGLLIVVGESAAPILDGAASVRQWEGESVLVSDQAAAIGVLRERLRSADVVLVKGSRYRTWDVVDALRETRALQGASDGDGHR</sequence>
<evidence type="ECO:0000259" key="13">
    <source>
        <dbReference type="Pfam" id="PF02875"/>
    </source>
</evidence>
<reference evidence="15 16" key="1">
    <citation type="submission" date="2021-01" db="EMBL/GenBank/DDBJ databases">
        <title>Whole genome shotgun sequence of Catellatospora chokoriensis NBRC 107358.</title>
        <authorList>
            <person name="Komaki H."/>
            <person name="Tamura T."/>
        </authorList>
    </citation>
    <scope>NUCLEOTIDE SEQUENCE [LARGE SCALE GENOMIC DNA]</scope>
    <source>
        <strain evidence="15 16">NBRC 107358</strain>
    </source>
</reference>
<dbReference type="InterPro" id="IPR036615">
    <property type="entry name" value="Mur_ligase_C_dom_sf"/>
</dbReference>
<keyword evidence="16" id="KW-1185">Reference proteome</keyword>
<evidence type="ECO:0000256" key="5">
    <source>
        <dbReference type="ARBA" id="ARBA00022840"/>
    </source>
</evidence>
<evidence type="ECO:0000259" key="14">
    <source>
        <dbReference type="Pfam" id="PF08245"/>
    </source>
</evidence>
<evidence type="ECO:0000259" key="12">
    <source>
        <dbReference type="Pfam" id="PF01225"/>
    </source>
</evidence>
<dbReference type="EMBL" id="BONG01000001">
    <property type="protein sequence ID" value="GIF86896.1"/>
    <property type="molecule type" value="Genomic_DNA"/>
</dbReference>
<keyword evidence="7 10" id="KW-0573">Peptidoglycan synthesis</keyword>
<dbReference type="EC" id="6.3.2.10" evidence="10 11"/>
<keyword evidence="9 10" id="KW-0961">Cell wall biogenesis/degradation</keyword>
<evidence type="ECO:0000256" key="3">
    <source>
        <dbReference type="ARBA" id="ARBA00022618"/>
    </source>
</evidence>
<dbReference type="Proteomes" id="UP000619293">
    <property type="component" value="Unassembled WGS sequence"/>
</dbReference>
<dbReference type="GO" id="GO:0051301">
    <property type="term" value="P:cell division"/>
    <property type="evidence" value="ECO:0007669"/>
    <property type="project" value="UniProtKB-KW"/>
</dbReference>
<keyword evidence="8 10" id="KW-0131">Cell cycle</keyword>
<dbReference type="PANTHER" id="PTHR43024">
    <property type="entry name" value="UDP-N-ACETYLMURAMOYL-TRIPEPTIDE--D-ALANYL-D-ALANINE LIGASE"/>
    <property type="match status" value="1"/>
</dbReference>
<keyword evidence="1 10" id="KW-0963">Cytoplasm</keyword>
<name>A0A8J3JTV1_9ACTN</name>
<evidence type="ECO:0000256" key="8">
    <source>
        <dbReference type="ARBA" id="ARBA00023306"/>
    </source>
</evidence>
<dbReference type="InterPro" id="IPR036565">
    <property type="entry name" value="Mur-like_cat_sf"/>
</dbReference>
<feature type="binding site" evidence="10">
    <location>
        <begin position="109"/>
        <end position="115"/>
    </location>
    <ligand>
        <name>ATP</name>
        <dbReference type="ChEBI" id="CHEBI:30616"/>
    </ligand>
</feature>
<dbReference type="InterPro" id="IPR013221">
    <property type="entry name" value="Mur_ligase_cen"/>
</dbReference>
<dbReference type="GO" id="GO:0071555">
    <property type="term" value="P:cell wall organization"/>
    <property type="evidence" value="ECO:0007669"/>
    <property type="project" value="UniProtKB-KW"/>
</dbReference>
<evidence type="ECO:0000256" key="7">
    <source>
        <dbReference type="ARBA" id="ARBA00022984"/>
    </source>
</evidence>
<dbReference type="InterPro" id="IPR004101">
    <property type="entry name" value="Mur_ligase_C"/>
</dbReference>
<dbReference type="Pfam" id="PF02875">
    <property type="entry name" value="Mur_ligase_C"/>
    <property type="match status" value="1"/>
</dbReference>
<keyword evidence="6 10" id="KW-0133">Cell shape</keyword>
<dbReference type="UniPathway" id="UPA00219"/>
<dbReference type="Pfam" id="PF01225">
    <property type="entry name" value="Mur_ligase"/>
    <property type="match status" value="1"/>
</dbReference>
<comment type="subcellular location">
    <subcellularLocation>
        <location evidence="10 11">Cytoplasm</location>
    </subcellularLocation>
</comment>
<comment type="pathway">
    <text evidence="10 11">Cell wall biogenesis; peptidoglycan biosynthesis.</text>
</comment>
<dbReference type="PANTHER" id="PTHR43024:SF1">
    <property type="entry name" value="UDP-N-ACETYLMURAMOYL-TRIPEPTIDE--D-ALANYL-D-ALANINE LIGASE"/>
    <property type="match status" value="1"/>
</dbReference>
<dbReference type="SUPFAM" id="SSF53623">
    <property type="entry name" value="MurD-like peptide ligases, catalytic domain"/>
    <property type="match status" value="1"/>
</dbReference>
<evidence type="ECO:0000256" key="2">
    <source>
        <dbReference type="ARBA" id="ARBA00022598"/>
    </source>
</evidence>
<dbReference type="Gene3D" id="3.40.1190.10">
    <property type="entry name" value="Mur-like, catalytic domain"/>
    <property type="match status" value="1"/>
</dbReference>
<dbReference type="GO" id="GO:0047480">
    <property type="term" value="F:UDP-N-acetylmuramoyl-tripeptide-D-alanyl-D-alanine ligase activity"/>
    <property type="evidence" value="ECO:0007669"/>
    <property type="project" value="UniProtKB-UniRule"/>
</dbReference>
<dbReference type="InterPro" id="IPR051046">
    <property type="entry name" value="MurCDEF_CellWall_CoF430Synth"/>
</dbReference>
<evidence type="ECO:0000313" key="15">
    <source>
        <dbReference type="EMBL" id="GIF86896.1"/>
    </source>
</evidence>
<evidence type="ECO:0000256" key="10">
    <source>
        <dbReference type="HAMAP-Rule" id="MF_02019"/>
    </source>
</evidence>
<comment type="function">
    <text evidence="10 11">Involved in cell wall formation. Catalyzes the final step in the synthesis of UDP-N-acetylmuramoyl-pentapeptide, the precursor of murein.</text>
</comment>
<feature type="domain" description="Mur ligase central" evidence="14">
    <location>
        <begin position="107"/>
        <end position="294"/>
    </location>
</feature>
<evidence type="ECO:0000256" key="9">
    <source>
        <dbReference type="ARBA" id="ARBA00023316"/>
    </source>
</evidence>
<dbReference type="AlphaFoldDB" id="A0A8J3JTV1"/>
<dbReference type="GO" id="GO:0008360">
    <property type="term" value="P:regulation of cell shape"/>
    <property type="evidence" value="ECO:0007669"/>
    <property type="project" value="UniProtKB-KW"/>
</dbReference>
<keyword evidence="3 10" id="KW-0132">Cell division</keyword>